<feature type="domain" description="Acyltransferase 3" evidence="4">
    <location>
        <begin position="546"/>
        <end position="804"/>
    </location>
</feature>
<feature type="transmembrane region" description="Helical" evidence="1">
    <location>
        <begin position="549"/>
        <end position="576"/>
    </location>
</feature>
<organism evidence="5 6">
    <name type="scientific">Nocardioides piscis</name>
    <dbReference type="NCBI Taxonomy" id="2714938"/>
    <lineage>
        <taxon>Bacteria</taxon>
        <taxon>Bacillati</taxon>
        <taxon>Actinomycetota</taxon>
        <taxon>Actinomycetes</taxon>
        <taxon>Propionibacteriales</taxon>
        <taxon>Nocardioidaceae</taxon>
        <taxon>Nocardioides</taxon>
    </lineage>
</organism>
<keyword evidence="1" id="KW-1133">Transmembrane helix</keyword>
<dbReference type="PANTHER" id="PTHR43767">
    <property type="entry name" value="LONG-CHAIN-FATTY-ACID--COA LIGASE"/>
    <property type="match status" value="1"/>
</dbReference>
<dbReference type="GO" id="GO:0016747">
    <property type="term" value="F:acyltransferase activity, transferring groups other than amino-acyl groups"/>
    <property type="evidence" value="ECO:0007669"/>
    <property type="project" value="InterPro"/>
</dbReference>
<keyword evidence="1" id="KW-0812">Transmembrane</keyword>
<dbReference type="PANTHER" id="PTHR43767:SF10">
    <property type="entry name" value="SURFACTIN SYNTHASE SUBUNIT 1"/>
    <property type="match status" value="1"/>
</dbReference>
<feature type="domain" description="Carrier" evidence="3">
    <location>
        <begin position="472"/>
        <end position="517"/>
    </location>
</feature>
<dbReference type="SUPFAM" id="SSF56801">
    <property type="entry name" value="Acetyl-CoA synthetase-like"/>
    <property type="match status" value="1"/>
</dbReference>
<evidence type="ECO:0000259" key="3">
    <source>
        <dbReference type="Pfam" id="PF00550"/>
    </source>
</evidence>
<dbReference type="InterPro" id="IPR002656">
    <property type="entry name" value="Acyl_transf_3_dom"/>
</dbReference>
<evidence type="ECO:0000259" key="4">
    <source>
        <dbReference type="Pfam" id="PF01757"/>
    </source>
</evidence>
<dbReference type="Gene3D" id="1.10.1200.10">
    <property type="entry name" value="ACP-like"/>
    <property type="match status" value="1"/>
</dbReference>
<feature type="transmembrane region" description="Helical" evidence="1">
    <location>
        <begin position="799"/>
        <end position="819"/>
    </location>
</feature>
<accession>A0A6G7YFQ3</accession>
<protein>
    <submittedName>
        <fullName evidence="5">AMP-binding protein</fullName>
    </submittedName>
</protein>
<dbReference type="RefSeq" id="WP_166317617.1">
    <property type="nucleotide sequence ID" value="NZ_CP049866.1"/>
</dbReference>
<name>A0A6G7YFQ3_9ACTN</name>
<evidence type="ECO:0000313" key="6">
    <source>
        <dbReference type="Proteomes" id="UP000502035"/>
    </source>
</evidence>
<evidence type="ECO:0000259" key="2">
    <source>
        <dbReference type="Pfam" id="PF00501"/>
    </source>
</evidence>
<dbReference type="Proteomes" id="UP000502035">
    <property type="component" value="Chromosome"/>
</dbReference>
<feature type="transmembrane region" description="Helical" evidence="1">
    <location>
        <begin position="702"/>
        <end position="719"/>
    </location>
</feature>
<dbReference type="InterPro" id="IPR042099">
    <property type="entry name" value="ANL_N_sf"/>
</dbReference>
<proteinExistence type="predicted"/>
<keyword evidence="1" id="KW-0472">Membrane</keyword>
<dbReference type="Pfam" id="PF00501">
    <property type="entry name" value="AMP-binding"/>
    <property type="match status" value="1"/>
</dbReference>
<gene>
    <name evidence="5" type="ORF">G7071_09015</name>
</gene>
<keyword evidence="6" id="KW-1185">Reference proteome</keyword>
<dbReference type="SUPFAM" id="SSF47336">
    <property type="entry name" value="ACP-like"/>
    <property type="match status" value="1"/>
</dbReference>
<dbReference type="InterPro" id="IPR009081">
    <property type="entry name" value="PP-bd_ACP"/>
</dbReference>
<feature type="transmembrane region" description="Helical" evidence="1">
    <location>
        <begin position="676"/>
        <end position="696"/>
    </location>
</feature>
<feature type="transmembrane region" description="Helical" evidence="1">
    <location>
        <begin position="645"/>
        <end position="664"/>
    </location>
</feature>
<evidence type="ECO:0000256" key="1">
    <source>
        <dbReference type="SAM" id="Phobius"/>
    </source>
</evidence>
<dbReference type="Pfam" id="PF01757">
    <property type="entry name" value="Acyl_transf_3"/>
    <property type="match status" value="1"/>
</dbReference>
<evidence type="ECO:0000313" key="5">
    <source>
        <dbReference type="EMBL" id="QIK75559.1"/>
    </source>
</evidence>
<feature type="transmembrane region" description="Helical" evidence="1">
    <location>
        <begin position="597"/>
        <end position="622"/>
    </location>
</feature>
<dbReference type="AlphaFoldDB" id="A0A6G7YFQ3"/>
<dbReference type="InterPro" id="IPR000873">
    <property type="entry name" value="AMP-dep_synth/lig_dom"/>
</dbReference>
<dbReference type="InterPro" id="IPR050237">
    <property type="entry name" value="ATP-dep_AMP-bd_enzyme"/>
</dbReference>
<feature type="domain" description="AMP-dependent synthetase/ligase" evidence="2">
    <location>
        <begin position="120"/>
        <end position="329"/>
    </location>
</feature>
<dbReference type="Gene3D" id="3.40.50.12780">
    <property type="entry name" value="N-terminal domain of ligase-like"/>
    <property type="match status" value="1"/>
</dbReference>
<feature type="transmembrane region" description="Helical" evidence="1">
    <location>
        <begin position="775"/>
        <end position="793"/>
    </location>
</feature>
<sequence length="832" mass="88199">MTLLLQPAETTAPRVLDLAAHGTRVALRTATEVVTYAELSGRVDDVAARLGSTRRLVLVEGATGIEPLVTYLAALTHGHVVLLSAPGAPADNLLTAWDPDVVASAGDLVERREGSAHDLHPDLALLMSTSGTTGAPKLVRLSHDNLLSNAASIADYLALTPQDVAITSLPMHYCYGLSVVHSHLLVGAGLVLTDLSVVDECFWRLASESGATSFAGVPYTFELLEQSGFDPSHVPTLRYVTQAGGRMDPTRVREWATRGRRAGWDLVVMYGQTEATARMAWLPPELVAERPSSIGRAVPGGALRLEPVAGAEPGVGELVYTGPNVMMGYADTAADLGRGPELTELRTGDLAREVDGLWEVVGRSGRQVKLFGLRLDLDHLERLVGDGAEVRCVVVDQTLHAFTTRRRTSERLRQTLMAASGLPPVAIRVVVMEALPRTSSGKPDLAALSSHARALALAEAETAGAGPASPEALRADFAAVLGRSDVGLGDTFVGLGGDSLSYVELATRLGRRLGDVPADWHTRPIGDLAAATPAPRRGVPLDTTVVLRAAAIVAIVASHAGLVTVLGGAHLLLAVAGHNFARFQLSRSTRPDRLRHGLASLTQVALPAAVWIGVVGLVAGTYDPATALFLNGLVGSDAWTDQSQFWFLEALVWTTAVALLFLAVPALDRLERRAPYALAIGLVLAALAVRFAWVGLEAGPMQRYRVGVVALWFVLGWATARAASPARRWTVVLLAAVGTVGFFGDPWREALIVGGIALMVHVGSVRVPRRLVVPISTLASASLFIYLTHWQVYPHLEPTSPPAATIASLGVGAAVWWLARPALRRVARAFHG</sequence>
<dbReference type="InterPro" id="IPR036736">
    <property type="entry name" value="ACP-like_sf"/>
</dbReference>
<dbReference type="Pfam" id="PF00550">
    <property type="entry name" value="PP-binding"/>
    <property type="match status" value="1"/>
</dbReference>
<dbReference type="EMBL" id="CP049866">
    <property type="protein sequence ID" value="QIK75559.1"/>
    <property type="molecule type" value="Genomic_DNA"/>
</dbReference>
<reference evidence="5 6" key="1">
    <citation type="submission" date="2020-03" db="EMBL/GenBank/DDBJ databases">
        <title>Nocardioides sp. nov., isolated from fish.</title>
        <authorList>
            <person name="Hyun D.-W."/>
            <person name="Bae J.-W."/>
        </authorList>
    </citation>
    <scope>NUCLEOTIDE SEQUENCE [LARGE SCALE GENOMIC DNA]</scope>
    <source>
        <strain evidence="5 6">HDW12A</strain>
    </source>
</reference>
<dbReference type="KEGG" id="npi:G7071_09015"/>